<gene>
    <name evidence="1" type="ORF">Taro_008825</name>
</gene>
<evidence type="ECO:0000313" key="2">
    <source>
        <dbReference type="Proteomes" id="UP000652761"/>
    </source>
</evidence>
<accession>A0A843U864</accession>
<name>A0A843U864_COLES</name>
<comment type="caution">
    <text evidence="1">The sequence shown here is derived from an EMBL/GenBank/DDBJ whole genome shotgun (WGS) entry which is preliminary data.</text>
</comment>
<dbReference type="Proteomes" id="UP000652761">
    <property type="component" value="Unassembled WGS sequence"/>
</dbReference>
<reference evidence="1" key="1">
    <citation type="submission" date="2017-07" db="EMBL/GenBank/DDBJ databases">
        <title>Taro Niue Genome Assembly and Annotation.</title>
        <authorList>
            <person name="Atibalentja N."/>
            <person name="Keating K."/>
            <person name="Fields C.J."/>
        </authorList>
    </citation>
    <scope>NUCLEOTIDE SEQUENCE</scope>
    <source>
        <strain evidence="1">Niue_2</strain>
        <tissue evidence="1">Leaf</tissue>
    </source>
</reference>
<dbReference type="EMBL" id="NMUH01000298">
    <property type="protein sequence ID" value="MQL76439.1"/>
    <property type="molecule type" value="Genomic_DNA"/>
</dbReference>
<sequence>MLGVCVVTLWSHVVALVFRVVIGPTLVVGRGFALFRCFIVLYSRSMGGSVTFGVPGGGPRGRVLEDSSSTRLLPFGRLRSKKNRTHSLHLQLQKATFIMS</sequence>
<keyword evidence="2" id="KW-1185">Reference proteome</keyword>
<proteinExistence type="predicted"/>
<dbReference type="AlphaFoldDB" id="A0A843U864"/>
<evidence type="ECO:0000313" key="1">
    <source>
        <dbReference type="EMBL" id="MQL76439.1"/>
    </source>
</evidence>
<organism evidence="1 2">
    <name type="scientific">Colocasia esculenta</name>
    <name type="common">Wild taro</name>
    <name type="synonym">Arum esculentum</name>
    <dbReference type="NCBI Taxonomy" id="4460"/>
    <lineage>
        <taxon>Eukaryota</taxon>
        <taxon>Viridiplantae</taxon>
        <taxon>Streptophyta</taxon>
        <taxon>Embryophyta</taxon>
        <taxon>Tracheophyta</taxon>
        <taxon>Spermatophyta</taxon>
        <taxon>Magnoliopsida</taxon>
        <taxon>Liliopsida</taxon>
        <taxon>Araceae</taxon>
        <taxon>Aroideae</taxon>
        <taxon>Colocasieae</taxon>
        <taxon>Colocasia</taxon>
    </lineage>
</organism>
<protein>
    <submittedName>
        <fullName evidence="1">Uncharacterized protein</fullName>
    </submittedName>
</protein>